<protein>
    <recommendedName>
        <fullName evidence="3">SMI1/KNR4 family protein SUKH-1</fullName>
    </recommendedName>
</protein>
<evidence type="ECO:0000313" key="2">
    <source>
        <dbReference type="Proteomes" id="UP000295509"/>
    </source>
</evidence>
<dbReference type="InterPro" id="IPR037883">
    <property type="entry name" value="Knr4/Smi1-like_sf"/>
</dbReference>
<evidence type="ECO:0000313" key="1">
    <source>
        <dbReference type="EMBL" id="TDY40249.1"/>
    </source>
</evidence>
<dbReference type="SUPFAM" id="SSF160631">
    <property type="entry name" value="SMI1/KNR4-like"/>
    <property type="match status" value="1"/>
</dbReference>
<proteinExistence type="predicted"/>
<gene>
    <name evidence="1" type="ORF">BX592_1262</name>
</gene>
<sequence length="148" mass="16504">MNALEFQQKLVDLTNGMKAKGLRVSGCDADEISGIEKKYGALPNLYKIFLSLVGSEAGDFKVGTDILAKDLGDINECTLELMEENGVSPPENLFAFLLHQGYSALFFVDRYADDPDVFCYTEGEAIKKTEYKFSSYIGDEIDIYAKRQ</sequence>
<dbReference type="RefSeq" id="WP_134196327.1">
    <property type="nucleotide sequence ID" value="NZ_JBHLUW010000031.1"/>
</dbReference>
<dbReference type="Proteomes" id="UP000295509">
    <property type="component" value="Unassembled WGS sequence"/>
</dbReference>
<dbReference type="EMBL" id="SORE01000026">
    <property type="protein sequence ID" value="TDY40249.1"/>
    <property type="molecule type" value="Genomic_DNA"/>
</dbReference>
<evidence type="ECO:0008006" key="3">
    <source>
        <dbReference type="Google" id="ProtNLM"/>
    </source>
</evidence>
<keyword evidence="2" id="KW-1185">Reference proteome</keyword>
<name>A0A4R8LDP4_9BURK</name>
<organism evidence="1 2">
    <name type="scientific">Paraburkholderia rhizosphaerae</name>
    <dbReference type="NCBI Taxonomy" id="480658"/>
    <lineage>
        <taxon>Bacteria</taxon>
        <taxon>Pseudomonadati</taxon>
        <taxon>Pseudomonadota</taxon>
        <taxon>Betaproteobacteria</taxon>
        <taxon>Burkholderiales</taxon>
        <taxon>Burkholderiaceae</taxon>
        <taxon>Paraburkholderia</taxon>
    </lineage>
</organism>
<accession>A0A4R8LDP4</accession>
<comment type="caution">
    <text evidence="1">The sequence shown here is derived from an EMBL/GenBank/DDBJ whole genome shotgun (WGS) entry which is preliminary data.</text>
</comment>
<dbReference type="AlphaFoldDB" id="A0A4R8LDP4"/>
<reference evidence="1 2" key="1">
    <citation type="submission" date="2019-03" db="EMBL/GenBank/DDBJ databases">
        <title>Genomic Encyclopedia of Type Strains, Phase III (KMG-III): the genomes of soil and plant-associated and newly described type strains.</title>
        <authorList>
            <person name="Whitman W."/>
        </authorList>
    </citation>
    <scope>NUCLEOTIDE SEQUENCE [LARGE SCALE GENOMIC DNA]</scope>
    <source>
        <strain evidence="1 2">LMG 29544</strain>
    </source>
</reference>
<dbReference type="OrthoDB" id="9156757at2"/>
<dbReference type="Gene3D" id="3.40.1580.10">
    <property type="entry name" value="SMI1/KNR4-like"/>
    <property type="match status" value="1"/>
</dbReference>